<protein>
    <submittedName>
        <fullName evidence="1">Uncharacterized protein</fullName>
    </submittedName>
</protein>
<name>A0A6M3LHG1_9ZZZZ</name>
<proteinExistence type="predicted"/>
<dbReference type="AlphaFoldDB" id="A0A6M3LHG1"/>
<organism evidence="1">
    <name type="scientific">viral metagenome</name>
    <dbReference type="NCBI Taxonomy" id="1070528"/>
    <lineage>
        <taxon>unclassified sequences</taxon>
        <taxon>metagenomes</taxon>
        <taxon>organismal metagenomes</taxon>
    </lineage>
</organism>
<reference evidence="1" key="1">
    <citation type="submission" date="2020-03" db="EMBL/GenBank/DDBJ databases">
        <title>The deep terrestrial virosphere.</title>
        <authorList>
            <person name="Holmfeldt K."/>
            <person name="Nilsson E."/>
            <person name="Simone D."/>
            <person name="Lopez-Fernandez M."/>
            <person name="Wu X."/>
            <person name="de Brujin I."/>
            <person name="Lundin D."/>
            <person name="Andersson A."/>
            <person name="Bertilsson S."/>
            <person name="Dopson M."/>
        </authorList>
    </citation>
    <scope>NUCLEOTIDE SEQUENCE</scope>
    <source>
        <strain evidence="1">MM415B04671</strain>
    </source>
</reference>
<accession>A0A6M3LHG1</accession>
<sequence>MKNSVVRWALKWCSKNNTDYIIYDNCLPKFFLTRKEARKYANKKYGYIKTRIDLRQEPHNWRIPRAIKVKITIQEI</sequence>
<gene>
    <name evidence="1" type="ORF">MM415B04671_0010</name>
</gene>
<evidence type="ECO:0000313" key="1">
    <source>
        <dbReference type="EMBL" id="QJA92435.1"/>
    </source>
</evidence>
<dbReference type="EMBL" id="MT143066">
    <property type="protein sequence ID" value="QJA92435.1"/>
    <property type="molecule type" value="Genomic_DNA"/>
</dbReference>